<name>A0ABQ1UBS5_9BACT</name>
<dbReference type="Pfam" id="PF00296">
    <property type="entry name" value="Bac_luciferase"/>
    <property type="match status" value="1"/>
</dbReference>
<dbReference type="InterPro" id="IPR036661">
    <property type="entry name" value="Luciferase-like_sf"/>
</dbReference>
<dbReference type="Gene3D" id="3.20.20.30">
    <property type="entry name" value="Luciferase-like domain"/>
    <property type="match status" value="1"/>
</dbReference>
<sequence>MLLSAFYYLPTSSQQRSRGTTDLGSLFTRITIVFPRIMPKNIAELPVSILDLAAIRDGYTPADTFRNSLDLAQHAERWGYKRFWLAEHHNMASIASSATSVLIGHIAGGTSTIRVGSGGIMLPNHAPLVVAEQFGTLATLYPGRIDLGLGRAPGTDQLTAHALRRDLQGSVNDFPQNVQELLTYLSAENRTSRVRAIPGEGSDVPVWLLGSSTYSAQLAGYLGLPFAFASHFAPTHLQAALNLYRSNFRPSQYLAAPYAAACVNVIAADTDAEADRLATSFYQLALGIIRGTSKPLQRPIDSMEGVWSDMEEEAVGQMMSYSFIGGPARVQRQVQQFVDATQIDELLAVAHIYDHAARLRSYELLANLGQPTAGRPVTDYAGQSR</sequence>
<keyword evidence="4" id="KW-1185">Reference proteome</keyword>
<reference evidence="4" key="1">
    <citation type="journal article" date="2019" name="Int. J. Syst. Evol. Microbiol.">
        <title>The Global Catalogue of Microorganisms (GCM) 10K type strain sequencing project: providing services to taxonomists for standard genome sequencing and annotation.</title>
        <authorList>
            <consortium name="The Broad Institute Genomics Platform"/>
            <consortium name="The Broad Institute Genome Sequencing Center for Infectious Disease"/>
            <person name="Wu L."/>
            <person name="Ma J."/>
        </authorList>
    </citation>
    <scope>NUCLEOTIDE SEQUENCE [LARGE SCALE GENOMIC DNA]</scope>
    <source>
        <strain evidence="4">CGMCC 1.15197</strain>
    </source>
</reference>
<dbReference type="CDD" id="cd00347">
    <property type="entry name" value="Flavin_utilizing_monoxygenases"/>
    <property type="match status" value="1"/>
</dbReference>
<dbReference type="PANTHER" id="PTHR30137">
    <property type="entry name" value="LUCIFERASE-LIKE MONOOXYGENASE"/>
    <property type="match status" value="1"/>
</dbReference>
<dbReference type="InterPro" id="IPR019949">
    <property type="entry name" value="CmoO-like"/>
</dbReference>
<accession>A0ABQ1UBS5</accession>
<dbReference type="NCBIfam" id="TIGR03558">
    <property type="entry name" value="oxido_grp_1"/>
    <property type="match status" value="1"/>
</dbReference>
<evidence type="ECO:0000256" key="1">
    <source>
        <dbReference type="ARBA" id="ARBA00007789"/>
    </source>
</evidence>
<dbReference type="InterPro" id="IPR011251">
    <property type="entry name" value="Luciferase-like_dom"/>
</dbReference>
<dbReference type="Proteomes" id="UP000632273">
    <property type="component" value="Unassembled WGS sequence"/>
</dbReference>
<dbReference type="EMBL" id="BMHT01000004">
    <property type="protein sequence ID" value="GGF12383.1"/>
    <property type="molecule type" value="Genomic_DNA"/>
</dbReference>
<dbReference type="InterPro" id="IPR050766">
    <property type="entry name" value="Bact_Lucif_Oxidored"/>
</dbReference>
<proteinExistence type="predicted"/>
<evidence type="ECO:0000313" key="4">
    <source>
        <dbReference type="Proteomes" id="UP000632273"/>
    </source>
</evidence>
<comment type="caution">
    <text evidence="3">The sequence shown here is derived from an EMBL/GenBank/DDBJ whole genome shotgun (WGS) entry which is preliminary data.</text>
</comment>
<protein>
    <submittedName>
        <fullName evidence="3">Alkane 1-monooxygenase</fullName>
    </submittedName>
</protein>
<dbReference type="SUPFAM" id="SSF51679">
    <property type="entry name" value="Bacterial luciferase-like"/>
    <property type="match status" value="1"/>
</dbReference>
<gene>
    <name evidence="3" type="ORF">GCM10011383_24480</name>
</gene>
<evidence type="ECO:0000313" key="3">
    <source>
        <dbReference type="EMBL" id="GGF12383.1"/>
    </source>
</evidence>
<evidence type="ECO:0000259" key="2">
    <source>
        <dbReference type="Pfam" id="PF00296"/>
    </source>
</evidence>
<organism evidence="3 4">
    <name type="scientific">Hymenobacter cavernae</name>
    <dbReference type="NCBI Taxonomy" id="2044852"/>
    <lineage>
        <taxon>Bacteria</taxon>
        <taxon>Pseudomonadati</taxon>
        <taxon>Bacteroidota</taxon>
        <taxon>Cytophagia</taxon>
        <taxon>Cytophagales</taxon>
        <taxon>Hymenobacteraceae</taxon>
        <taxon>Hymenobacter</taxon>
    </lineage>
</organism>
<comment type="similarity">
    <text evidence="1">To bacterial alkanal monooxygenase alpha and beta chains.</text>
</comment>
<dbReference type="PANTHER" id="PTHR30137:SF6">
    <property type="entry name" value="LUCIFERASE-LIKE MONOOXYGENASE"/>
    <property type="match status" value="1"/>
</dbReference>
<feature type="domain" description="Luciferase-like" evidence="2">
    <location>
        <begin position="49"/>
        <end position="340"/>
    </location>
</feature>